<dbReference type="Proteomes" id="UP000534294">
    <property type="component" value="Unassembled WGS sequence"/>
</dbReference>
<comment type="caution">
    <text evidence="1">The sequence shown here is derived from an EMBL/GenBank/DDBJ whole genome shotgun (WGS) entry which is preliminary data.</text>
</comment>
<sequence length="291" mass="32108">MVDPYKGHIHCPGEELHTQPTAPNHCTVYDNNGILRINCFHQSCREVVEGYNRKLWARCTRKKAGSQLAGAISQAVPLPQVLASPLASQPGKATVALDRILREFPWSYQDIVNDPVGQVTVPVAIHHQLLLSLFPPDDILWVGWSVQQSGYPNNATNFRAAKDWMGEDECPGAFICPNAFKPGGKSRCNADVVQKRFLVVESDTLSKDDMGAVFRFLAVLGYQVKAVVDTAGKSLHGWFVHPGDADAARLKRELSPLGFDSQMFSVSQPVRLPGAVRNGKFQKLIYFNPNA</sequence>
<name>A0A7W8DNQ0_9BACT</name>
<proteinExistence type="predicted"/>
<evidence type="ECO:0000313" key="1">
    <source>
        <dbReference type="EMBL" id="MBB5036156.1"/>
    </source>
</evidence>
<gene>
    <name evidence="1" type="ORF">HNQ64_000390</name>
</gene>
<keyword evidence="2" id="KW-1185">Reference proteome</keyword>
<dbReference type="RefSeq" id="WP_184204659.1">
    <property type="nucleotide sequence ID" value="NZ_JACHIF010000001.1"/>
</dbReference>
<accession>A0A7W8DNQ0</accession>
<evidence type="ECO:0000313" key="2">
    <source>
        <dbReference type="Proteomes" id="UP000534294"/>
    </source>
</evidence>
<organism evidence="1 2">
    <name type="scientific">Prosthecobacter dejongeii</name>
    <dbReference type="NCBI Taxonomy" id="48465"/>
    <lineage>
        <taxon>Bacteria</taxon>
        <taxon>Pseudomonadati</taxon>
        <taxon>Verrucomicrobiota</taxon>
        <taxon>Verrucomicrobiia</taxon>
        <taxon>Verrucomicrobiales</taxon>
        <taxon>Verrucomicrobiaceae</taxon>
        <taxon>Prosthecobacter</taxon>
    </lineage>
</organism>
<reference evidence="1 2" key="1">
    <citation type="submission" date="2020-08" db="EMBL/GenBank/DDBJ databases">
        <title>Genomic Encyclopedia of Type Strains, Phase IV (KMG-IV): sequencing the most valuable type-strain genomes for metagenomic binning, comparative biology and taxonomic classification.</title>
        <authorList>
            <person name="Goeker M."/>
        </authorList>
    </citation>
    <scope>NUCLEOTIDE SEQUENCE [LARGE SCALE GENOMIC DNA]</scope>
    <source>
        <strain evidence="1 2">DSM 12251</strain>
    </source>
</reference>
<dbReference type="AlphaFoldDB" id="A0A7W8DNQ0"/>
<dbReference type="EMBL" id="JACHIF010000001">
    <property type="protein sequence ID" value="MBB5036156.1"/>
    <property type="molecule type" value="Genomic_DNA"/>
</dbReference>
<protein>
    <submittedName>
        <fullName evidence="1">Uncharacterized protein</fullName>
    </submittedName>
</protein>